<dbReference type="InterPro" id="IPR007065">
    <property type="entry name" value="HPP"/>
</dbReference>
<organism evidence="3 4">
    <name type="scientific">Pseudomonas syringae pv. avii</name>
    <dbReference type="NCBI Taxonomy" id="663959"/>
    <lineage>
        <taxon>Bacteria</taxon>
        <taxon>Pseudomonadati</taxon>
        <taxon>Pseudomonadota</taxon>
        <taxon>Gammaproteobacteria</taxon>
        <taxon>Pseudomonadales</taxon>
        <taxon>Pseudomonadaceae</taxon>
        <taxon>Pseudomonas</taxon>
        <taxon>Pseudomonas syringae</taxon>
    </lineage>
</organism>
<keyword evidence="1" id="KW-0472">Membrane</keyword>
<feature type="transmembrane region" description="Helical" evidence="1">
    <location>
        <begin position="99"/>
        <end position="120"/>
    </location>
</feature>
<evidence type="ECO:0000313" key="4">
    <source>
        <dbReference type="Proteomes" id="UP000280395"/>
    </source>
</evidence>
<keyword evidence="1" id="KW-0812">Transmembrane</keyword>
<name>A0A3M5UFZ3_PSESX</name>
<dbReference type="EMBL" id="RBUA01001352">
    <property type="protein sequence ID" value="RMU44689.1"/>
    <property type="molecule type" value="Genomic_DNA"/>
</dbReference>
<feature type="transmembrane region" description="Helical" evidence="1">
    <location>
        <begin position="72"/>
        <end position="92"/>
    </location>
</feature>
<gene>
    <name evidence="3" type="ORF">ALP29_02726</name>
</gene>
<comment type="caution">
    <text evidence="3">The sequence shown here is derived from an EMBL/GenBank/DDBJ whole genome shotgun (WGS) entry which is preliminary data.</text>
</comment>
<evidence type="ECO:0000313" key="3">
    <source>
        <dbReference type="EMBL" id="RMU44689.1"/>
    </source>
</evidence>
<dbReference type="InterPro" id="IPR058581">
    <property type="entry name" value="TM_HPP"/>
</dbReference>
<dbReference type="Pfam" id="PF04982">
    <property type="entry name" value="TM_HPP"/>
    <property type="match status" value="1"/>
</dbReference>
<feature type="transmembrane region" description="Helical" evidence="1">
    <location>
        <begin position="22"/>
        <end position="41"/>
    </location>
</feature>
<feature type="transmembrane region" description="Helical" evidence="1">
    <location>
        <begin position="140"/>
        <end position="162"/>
    </location>
</feature>
<sequence length="241" mass="25143">MDRLSMLARWLPAAINTRPAEWSRAAIGMALGTLFSVWACAQVFGMEVALHLLGPLGASAVLLFAVSSGALAQPWSIIGSYLCAGVVALLVARVLGRTLGSACLAAGMTVILICWLRCLHPPAGGLAMTLVLADPASVGLGWYELAPVMLGAGALLACALAYNNATRTRYPKGLAEPAPVILGTATAVSEPSITAADLKLALAEMEQFYDVEPTELEQLIHAAEGHARRRSIGEVLASRVV</sequence>
<feature type="domain" description="HPP transmembrane region" evidence="2">
    <location>
        <begin position="18"/>
        <end position="171"/>
    </location>
</feature>
<evidence type="ECO:0000259" key="2">
    <source>
        <dbReference type="Pfam" id="PF04982"/>
    </source>
</evidence>
<dbReference type="Proteomes" id="UP000280395">
    <property type="component" value="Unassembled WGS sequence"/>
</dbReference>
<dbReference type="PANTHER" id="PTHR33741:SF5">
    <property type="entry name" value="TRANSMEMBRANE PROTEIN DDB_G0269096-RELATED"/>
    <property type="match status" value="1"/>
</dbReference>
<protein>
    <recommendedName>
        <fullName evidence="2">HPP transmembrane region domain-containing protein</fullName>
    </recommendedName>
</protein>
<reference evidence="3 4" key="1">
    <citation type="submission" date="2018-08" db="EMBL/GenBank/DDBJ databases">
        <title>Recombination of ecologically and evolutionarily significant loci maintains genetic cohesion in the Pseudomonas syringae species complex.</title>
        <authorList>
            <person name="Dillon M."/>
            <person name="Thakur S."/>
            <person name="Almeida R.N.D."/>
            <person name="Weir B.S."/>
            <person name="Guttman D.S."/>
        </authorList>
    </citation>
    <scope>NUCLEOTIDE SEQUENCE [LARGE SCALE GENOMIC DNA]</scope>
    <source>
        <strain evidence="3 4">ICMP 14479</strain>
    </source>
</reference>
<evidence type="ECO:0000256" key="1">
    <source>
        <dbReference type="SAM" id="Phobius"/>
    </source>
</evidence>
<accession>A0A3M5UFZ3</accession>
<dbReference type="PANTHER" id="PTHR33741">
    <property type="entry name" value="TRANSMEMBRANE PROTEIN DDB_G0269096-RELATED"/>
    <property type="match status" value="1"/>
</dbReference>
<proteinExistence type="predicted"/>
<dbReference type="AlphaFoldDB" id="A0A3M5UFZ3"/>
<keyword evidence="1" id="KW-1133">Transmembrane helix</keyword>